<keyword evidence="1" id="KW-0805">Transcription regulation</keyword>
<dbReference type="Gene3D" id="2.60.120.10">
    <property type="entry name" value="Jelly Rolls"/>
    <property type="match status" value="1"/>
</dbReference>
<proteinExistence type="predicted"/>
<accession>A0A8T6ZCX2</accession>
<dbReference type="PANTHER" id="PTHR24567">
    <property type="entry name" value="CRP FAMILY TRANSCRIPTIONAL REGULATORY PROTEIN"/>
    <property type="match status" value="1"/>
</dbReference>
<dbReference type="InterPro" id="IPR012318">
    <property type="entry name" value="HTH_CRP"/>
</dbReference>
<dbReference type="Pfam" id="PF00027">
    <property type="entry name" value="cNMP_binding"/>
    <property type="match status" value="1"/>
</dbReference>
<protein>
    <submittedName>
        <fullName evidence="6">Crp/Fnr family transcriptional regulator</fullName>
    </submittedName>
</protein>
<dbReference type="InterPro" id="IPR036388">
    <property type="entry name" value="WH-like_DNA-bd_sf"/>
</dbReference>
<dbReference type="SUPFAM" id="SSF51206">
    <property type="entry name" value="cAMP-binding domain-like"/>
    <property type="match status" value="1"/>
</dbReference>
<dbReference type="AlphaFoldDB" id="A0A8T6ZCX2"/>
<evidence type="ECO:0000256" key="1">
    <source>
        <dbReference type="ARBA" id="ARBA00023015"/>
    </source>
</evidence>
<evidence type="ECO:0000256" key="2">
    <source>
        <dbReference type="ARBA" id="ARBA00023125"/>
    </source>
</evidence>
<dbReference type="InterPro" id="IPR000595">
    <property type="entry name" value="cNMP-bd_dom"/>
</dbReference>
<name>A0A8T6ZCX2_9BURK</name>
<dbReference type="Pfam" id="PF13545">
    <property type="entry name" value="HTH_Crp_2"/>
    <property type="match status" value="1"/>
</dbReference>
<evidence type="ECO:0000313" key="6">
    <source>
        <dbReference type="EMBL" id="NLP62626.1"/>
    </source>
</evidence>
<evidence type="ECO:0000313" key="7">
    <source>
        <dbReference type="Proteomes" id="UP000030460"/>
    </source>
</evidence>
<organism evidence="6 7">
    <name type="scientific">Paraburkholderia sacchari</name>
    <dbReference type="NCBI Taxonomy" id="159450"/>
    <lineage>
        <taxon>Bacteria</taxon>
        <taxon>Pseudomonadati</taxon>
        <taxon>Pseudomonadota</taxon>
        <taxon>Betaproteobacteria</taxon>
        <taxon>Burkholderiales</taxon>
        <taxon>Burkholderiaceae</taxon>
        <taxon>Paraburkholderia</taxon>
    </lineage>
</organism>
<dbReference type="Proteomes" id="UP000030460">
    <property type="component" value="Unassembled WGS sequence"/>
</dbReference>
<sequence length="211" mass="23413">MLNEATRAELFAEGKEVRYRPGQTIHRQGDRDRSLQIIIEGQVSFSRLDLDGRKVNAAVFGPGETFGEIPLLTGRARTHDAVAVGSVRLLRLSDRQFRDLLNRKPGLRDRLLAELAERLIHAADRLDSALRLSVPQRVAQFLVAEVERSAGGRSLGVRQTDIAEALGVTREAVAAALRQFREARLIETRYRAIDVLDVEALRLAVGRTTAA</sequence>
<dbReference type="GO" id="GO:0003677">
    <property type="term" value="F:DNA binding"/>
    <property type="evidence" value="ECO:0007669"/>
    <property type="project" value="UniProtKB-KW"/>
</dbReference>
<dbReference type="InterPro" id="IPR014710">
    <property type="entry name" value="RmlC-like_jellyroll"/>
</dbReference>
<reference evidence="6" key="1">
    <citation type="journal article" date="2015" name="Genome Announc.">
        <title>Draft Genome Sequence of the Polyhydroxyalkanoate-Producing Bacterium Burkholderia sacchari LMG 19450 Isolated from Brazilian Sugarcane Plantation Soil.</title>
        <authorList>
            <person name="Alexandrino P.M."/>
            <person name="Mendonca T.T."/>
            <person name="Guaman Bautista L.P."/>
            <person name="Cherix J."/>
            <person name="Lozano-Sakalauskas G.C."/>
            <person name="Fujita A."/>
            <person name="Ramos Filho E."/>
            <person name="Long P."/>
            <person name="Padilla G."/>
            <person name="Taciro M.K."/>
            <person name="Gomez J.G."/>
            <person name="Silva L.F."/>
        </authorList>
    </citation>
    <scope>NUCLEOTIDE SEQUENCE</scope>
    <source>
        <strain evidence="6">LMG 19450</strain>
    </source>
</reference>
<dbReference type="OrthoDB" id="6881322at2"/>
<feature type="domain" description="HTH crp-type" evidence="5">
    <location>
        <begin position="132"/>
        <end position="199"/>
    </location>
</feature>
<dbReference type="InterPro" id="IPR018490">
    <property type="entry name" value="cNMP-bd_dom_sf"/>
</dbReference>
<reference evidence="6" key="2">
    <citation type="submission" date="2020-04" db="EMBL/GenBank/DDBJ databases">
        <authorList>
            <person name="Alexandrino P."/>
            <person name="Mendonca T."/>
            <person name="Guaman L."/>
            <person name="Cherix J."/>
            <person name="Lozano-Sakalauskas G."/>
            <person name="Fujita A."/>
            <person name="Filho E.R."/>
            <person name="Long P."/>
            <person name="Padilla G."/>
            <person name="Taciro M.K."/>
            <person name="Gomez J.G."/>
            <person name="Silva L.F."/>
            <person name="Torres M."/>
        </authorList>
    </citation>
    <scope>NUCLEOTIDE SEQUENCE</scope>
    <source>
        <strain evidence="6">LMG 19450</strain>
    </source>
</reference>
<dbReference type="GO" id="GO:0003700">
    <property type="term" value="F:DNA-binding transcription factor activity"/>
    <property type="evidence" value="ECO:0007669"/>
    <property type="project" value="TreeGrafter"/>
</dbReference>
<dbReference type="GO" id="GO:0005829">
    <property type="term" value="C:cytosol"/>
    <property type="evidence" value="ECO:0007669"/>
    <property type="project" value="TreeGrafter"/>
</dbReference>
<dbReference type="PROSITE" id="PS51063">
    <property type="entry name" value="HTH_CRP_2"/>
    <property type="match status" value="1"/>
</dbReference>
<keyword evidence="7" id="KW-1185">Reference proteome</keyword>
<dbReference type="EMBL" id="JTDB02000004">
    <property type="protein sequence ID" value="NLP62626.1"/>
    <property type="molecule type" value="Genomic_DNA"/>
</dbReference>
<gene>
    <name evidence="6" type="ORF">NH14_015880</name>
</gene>
<dbReference type="Gene3D" id="1.10.10.10">
    <property type="entry name" value="Winged helix-like DNA-binding domain superfamily/Winged helix DNA-binding domain"/>
    <property type="match status" value="1"/>
</dbReference>
<dbReference type="SMART" id="SM00419">
    <property type="entry name" value="HTH_CRP"/>
    <property type="match status" value="1"/>
</dbReference>
<evidence type="ECO:0000259" key="5">
    <source>
        <dbReference type="PROSITE" id="PS51063"/>
    </source>
</evidence>
<dbReference type="SUPFAM" id="SSF46785">
    <property type="entry name" value="Winged helix' DNA-binding domain"/>
    <property type="match status" value="1"/>
</dbReference>
<evidence type="ECO:0000256" key="3">
    <source>
        <dbReference type="ARBA" id="ARBA00023163"/>
    </source>
</evidence>
<dbReference type="PANTHER" id="PTHR24567:SF74">
    <property type="entry name" value="HTH-TYPE TRANSCRIPTIONAL REGULATOR ARCR"/>
    <property type="match status" value="1"/>
</dbReference>
<dbReference type="InterPro" id="IPR036390">
    <property type="entry name" value="WH_DNA-bd_sf"/>
</dbReference>
<dbReference type="SMART" id="SM00100">
    <property type="entry name" value="cNMP"/>
    <property type="match status" value="1"/>
</dbReference>
<dbReference type="RefSeq" id="WP_161790883.1">
    <property type="nucleotide sequence ID" value="NZ_CADFGF010000011.1"/>
</dbReference>
<keyword evidence="3" id="KW-0804">Transcription</keyword>
<comment type="caution">
    <text evidence="6">The sequence shown here is derived from an EMBL/GenBank/DDBJ whole genome shotgun (WGS) entry which is preliminary data.</text>
</comment>
<dbReference type="InterPro" id="IPR050397">
    <property type="entry name" value="Env_Response_Regulators"/>
</dbReference>
<keyword evidence="2" id="KW-0238">DNA-binding</keyword>
<evidence type="ECO:0000259" key="4">
    <source>
        <dbReference type="PROSITE" id="PS50042"/>
    </source>
</evidence>
<dbReference type="CDD" id="cd00038">
    <property type="entry name" value="CAP_ED"/>
    <property type="match status" value="1"/>
</dbReference>
<feature type="domain" description="Cyclic nucleotide-binding" evidence="4">
    <location>
        <begin position="1"/>
        <end position="118"/>
    </location>
</feature>
<dbReference type="PROSITE" id="PS50042">
    <property type="entry name" value="CNMP_BINDING_3"/>
    <property type="match status" value="1"/>
</dbReference>